<keyword evidence="3" id="KW-0677">Repeat</keyword>
<dbReference type="PROSITE" id="PS50157">
    <property type="entry name" value="ZINC_FINGER_C2H2_2"/>
    <property type="match status" value="1"/>
</dbReference>
<evidence type="ECO:0000256" key="6">
    <source>
        <dbReference type="ARBA" id="ARBA00023015"/>
    </source>
</evidence>
<accession>A0A0E0ILG4</accession>
<dbReference type="HOGENOM" id="CLU_1930919_0_0_1"/>
<keyword evidence="5" id="KW-0862">Zinc</keyword>
<sequence>MAPTSSSTPAGSRALAAEGVFECKTCNKSFPSLQGLGGHRTSHTRLQAKLLSDPAAAAAERDRARIHECAACAGSSSPWGRRSAATCAGTGARRARRPSCSRPPTSTTRAAPPRTFGPLGQLPLRPCLPAS</sequence>
<reference evidence="12" key="2">
    <citation type="submission" date="2018-04" db="EMBL/GenBank/DDBJ databases">
        <title>OnivRS2 (Oryza nivara Reference Sequence Version 2).</title>
        <authorList>
            <person name="Zhang J."/>
            <person name="Kudrna D."/>
            <person name="Lee S."/>
            <person name="Talag J."/>
            <person name="Rajasekar S."/>
            <person name="Welchert J."/>
            <person name="Hsing Y.-I."/>
            <person name="Wing R.A."/>
        </authorList>
    </citation>
    <scope>NUCLEOTIDE SEQUENCE [LARGE SCALE GENOMIC DNA]</scope>
    <source>
        <strain evidence="12">SL10</strain>
    </source>
</reference>
<dbReference type="InterPro" id="IPR013087">
    <property type="entry name" value="Znf_C2H2_type"/>
</dbReference>
<keyword evidence="8" id="KW-0539">Nucleus</keyword>
<feature type="region of interest" description="Disordered" evidence="10">
    <location>
        <begin position="75"/>
        <end position="131"/>
    </location>
</feature>
<dbReference type="PROSITE" id="PS00028">
    <property type="entry name" value="ZINC_FINGER_C2H2_1"/>
    <property type="match status" value="1"/>
</dbReference>
<reference evidence="12" key="1">
    <citation type="submission" date="2015-04" db="UniProtKB">
        <authorList>
            <consortium name="EnsemblPlants"/>
        </authorList>
    </citation>
    <scope>IDENTIFICATION</scope>
    <source>
        <strain evidence="12">SL10</strain>
    </source>
</reference>
<evidence type="ECO:0000313" key="12">
    <source>
        <dbReference type="EnsemblPlants" id="ONIVA09G15020.1"/>
    </source>
</evidence>
<proteinExistence type="predicted"/>
<evidence type="ECO:0000256" key="3">
    <source>
        <dbReference type="ARBA" id="ARBA00022737"/>
    </source>
</evidence>
<dbReference type="Proteomes" id="UP000006591">
    <property type="component" value="Chromosome 9"/>
</dbReference>
<dbReference type="Gramene" id="ONIVA09G15020.1">
    <property type="protein sequence ID" value="ONIVA09G15020.1"/>
    <property type="gene ID" value="ONIVA09G15020"/>
</dbReference>
<evidence type="ECO:0000256" key="9">
    <source>
        <dbReference type="PROSITE-ProRule" id="PRU00042"/>
    </source>
</evidence>
<keyword evidence="13" id="KW-1185">Reference proteome</keyword>
<feature type="compositionally biased region" description="Low complexity" evidence="10">
    <location>
        <begin position="100"/>
        <end position="114"/>
    </location>
</feature>
<dbReference type="AlphaFoldDB" id="A0A0E0ILG4"/>
<dbReference type="GO" id="GO:0005634">
    <property type="term" value="C:nucleus"/>
    <property type="evidence" value="ECO:0007669"/>
    <property type="project" value="UniProtKB-SubCell"/>
</dbReference>
<protein>
    <recommendedName>
        <fullName evidence="11">C2H2-type domain-containing protein</fullName>
    </recommendedName>
</protein>
<evidence type="ECO:0000256" key="4">
    <source>
        <dbReference type="ARBA" id="ARBA00022771"/>
    </source>
</evidence>
<keyword evidence="2" id="KW-0479">Metal-binding</keyword>
<dbReference type="Gene3D" id="3.30.160.60">
    <property type="entry name" value="Classic Zinc Finger"/>
    <property type="match status" value="1"/>
</dbReference>
<evidence type="ECO:0000256" key="1">
    <source>
        <dbReference type="ARBA" id="ARBA00004123"/>
    </source>
</evidence>
<evidence type="ECO:0000256" key="7">
    <source>
        <dbReference type="ARBA" id="ARBA00023163"/>
    </source>
</evidence>
<feature type="domain" description="C2H2-type" evidence="11">
    <location>
        <begin position="21"/>
        <end position="48"/>
    </location>
</feature>
<dbReference type="PANTHER" id="PTHR26374">
    <property type="entry name" value="ZINC FINGER PROTEIN ZAT5"/>
    <property type="match status" value="1"/>
</dbReference>
<dbReference type="STRING" id="4536.A0A0E0ILG4"/>
<evidence type="ECO:0000256" key="2">
    <source>
        <dbReference type="ARBA" id="ARBA00022723"/>
    </source>
</evidence>
<evidence type="ECO:0000256" key="8">
    <source>
        <dbReference type="ARBA" id="ARBA00023242"/>
    </source>
</evidence>
<keyword evidence="7" id="KW-0804">Transcription</keyword>
<dbReference type="PANTHER" id="PTHR26374:SF443">
    <property type="entry name" value="OS01G0839100 PROTEIN"/>
    <property type="match status" value="1"/>
</dbReference>
<dbReference type="Pfam" id="PF13912">
    <property type="entry name" value="zf-C2H2_6"/>
    <property type="match status" value="1"/>
</dbReference>
<dbReference type="InterPro" id="IPR036236">
    <property type="entry name" value="Znf_C2H2_sf"/>
</dbReference>
<dbReference type="EnsemblPlants" id="ONIVA09G15020.1">
    <property type="protein sequence ID" value="ONIVA09G15020.1"/>
    <property type="gene ID" value="ONIVA09G15020"/>
</dbReference>
<name>A0A0E0ILG4_ORYNI</name>
<evidence type="ECO:0000313" key="13">
    <source>
        <dbReference type="Proteomes" id="UP000006591"/>
    </source>
</evidence>
<feature type="compositionally biased region" description="Low complexity" evidence="10">
    <location>
        <begin position="80"/>
        <end position="92"/>
    </location>
</feature>
<organism evidence="12">
    <name type="scientific">Oryza nivara</name>
    <name type="common">Indian wild rice</name>
    <name type="synonym">Oryza sativa f. spontanea</name>
    <dbReference type="NCBI Taxonomy" id="4536"/>
    <lineage>
        <taxon>Eukaryota</taxon>
        <taxon>Viridiplantae</taxon>
        <taxon>Streptophyta</taxon>
        <taxon>Embryophyta</taxon>
        <taxon>Tracheophyta</taxon>
        <taxon>Spermatophyta</taxon>
        <taxon>Magnoliopsida</taxon>
        <taxon>Liliopsida</taxon>
        <taxon>Poales</taxon>
        <taxon>Poaceae</taxon>
        <taxon>BOP clade</taxon>
        <taxon>Oryzoideae</taxon>
        <taxon>Oryzeae</taxon>
        <taxon>Oryzinae</taxon>
        <taxon>Oryza</taxon>
    </lineage>
</organism>
<evidence type="ECO:0000256" key="10">
    <source>
        <dbReference type="SAM" id="MobiDB-lite"/>
    </source>
</evidence>
<evidence type="ECO:0000256" key="5">
    <source>
        <dbReference type="ARBA" id="ARBA00022833"/>
    </source>
</evidence>
<dbReference type="SUPFAM" id="SSF57667">
    <property type="entry name" value="beta-beta-alpha zinc fingers"/>
    <property type="match status" value="1"/>
</dbReference>
<keyword evidence="4 9" id="KW-0863">Zinc-finger</keyword>
<evidence type="ECO:0000259" key="11">
    <source>
        <dbReference type="PROSITE" id="PS50157"/>
    </source>
</evidence>
<dbReference type="GO" id="GO:0008270">
    <property type="term" value="F:zinc ion binding"/>
    <property type="evidence" value="ECO:0007669"/>
    <property type="project" value="UniProtKB-KW"/>
</dbReference>
<comment type="subcellular location">
    <subcellularLocation>
        <location evidence="1">Nucleus</location>
    </subcellularLocation>
</comment>
<keyword evidence="6" id="KW-0805">Transcription regulation</keyword>